<evidence type="ECO:0000313" key="3">
    <source>
        <dbReference type="Proteomes" id="UP000198967"/>
    </source>
</evidence>
<dbReference type="EMBL" id="FNBE01000008">
    <property type="protein sequence ID" value="SDG00365.1"/>
    <property type="molecule type" value="Genomic_DNA"/>
</dbReference>
<keyword evidence="3" id="KW-1185">Reference proteome</keyword>
<organism evidence="2 3">
    <name type="scientific">Pseudonocardia oroxyli</name>
    <dbReference type="NCBI Taxonomy" id="366584"/>
    <lineage>
        <taxon>Bacteria</taxon>
        <taxon>Bacillati</taxon>
        <taxon>Actinomycetota</taxon>
        <taxon>Actinomycetes</taxon>
        <taxon>Pseudonocardiales</taxon>
        <taxon>Pseudonocardiaceae</taxon>
        <taxon>Pseudonocardia</taxon>
    </lineage>
</organism>
<feature type="domain" description="DUF4873" evidence="1">
    <location>
        <begin position="6"/>
        <end position="97"/>
    </location>
</feature>
<reference evidence="2 3" key="1">
    <citation type="submission" date="2016-10" db="EMBL/GenBank/DDBJ databases">
        <authorList>
            <person name="de Groot N.N."/>
        </authorList>
    </citation>
    <scope>NUCLEOTIDE SEQUENCE [LARGE SCALE GENOMIC DNA]</scope>
    <source>
        <strain evidence="2 3">CGMCC 4.3143</strain>
    </source>
</reference>
<gene>
    <name evidence="2" type="ORF">SAMN05216377_108143</name>
</gene>
<evidence type="ECO:0000259" key="1">
    <source>
        <dbReference type="Pfam" id="PF16170"/>
    </source>
</evidence>
<dbReference type="Proteomes" id="UP000198967">
    <property type="component" value="Unassembled WGS sequence"/>
</dbReference>
<protein>
    <recommendedName>
        <fullName evidence="1">DUF4873 domain-containing protein</fullName>
    </recommendedName>
</protein>
<proteinExistence type="predicted"/>
<evidence type="ECO:0000313" key="2">
    <source>
        <dbReference type="EMBL" id="SDG00365.1"/>
    </source>
</evidence>
<sequence length="104" mass="10912">MSDEVDYAGPATLTIDGTALDVHVRLEAHTQPQDGKVHWYGRVTRDPASGAALAGVLGGRNADVVVSTATGSARGRIGDVDLWGRYRLSGVGSPPYPLDEPPTE</sequence>
<dbReference type="STRING" id="366584.SAMN05216377_108143"/>
<dbReference type="RefSeq" id="WP_093083945.1">
    <property type="nucleotide sequence ID" value="NZ_FNBE01000008.1"/>
</dbReference>
<name>A0A1G7QPC2_PSEOR</name>
<dbReference type="InterPro" id="IPR032371">
    <property type="entry name" value="DUF4873"/>
</dbReference>
<dbReference type="OrthoDB" id="3683556at2"/>
<dbReference type="Pfam" id="PF16170">
    <property type="entry name" value="DUF4873"/>
    <property type="match status" value="1"/>
</dbReference>
<dbReference type="AlphaFoldDB" id="A0A1G7QPC2"/>
<accession>A0A1G7QPC2</accession>